<gene>
    <name evidence="4" type="ORF">DUNSADRAFT_8497</name>
</gene>
<comment type="subcellular location">
    <subcellularLocation>
        <location evidence="1">Plastid</location>
    </subcellularLocation>
</comment>
<feature type="domain" description="Plastid lipid-associated protein/fibrillin conserved" evidence="3">
    <location>
        <begin position="30"/>
        <end position="190"/>
    </location>
</feature>
<dbReference type="Proteomes" id="UP000815325">
    <property type="component" value="Unassembled WGS sequence"/>
</dbReference>
<evidence type="ECO:0000256" key="2">
    <source>
        <dbReference type="ARBA" id="ARBA00022640"/>
    </source>
</evidence>
<sequence>MACWNHLALAGPAASPSPSPAAWLPPTVNQKPILAADENSPLRIGNIYQRFTSPDEGRGTVDNIIQAGVPFLLQDANGVTVTVQASYEVRSGHLIALTFDSANVGQLRIDPFLEALITPSLLPRTFIQLLILQALRQFELKFPFRSAAQVATGVASGNSRQVAGGQYHLTYLDEDMLIGRAIALGGTFVFTRAPEPKVE</sequence>
<organism evidence="4 5">
    <name type="scientific">Dunaliella salina</name>
    <name type="common">Green alga</name>
    <name type="synonym">Protococcus salinus</name>
    <dbReference type="NCBI Taxonomy" id="3046"/>
    <lineage>
        <taxon>Eukaryota</taxon>
        <taxon>Viridiplantae</taxon>
        <taxon>Chlorophyta</taxon>
        <taxon>core chlorophytes</taxon>
        <taxon>Chlorophyceae</taxon>
        <taxon>CS clade</taxon>
        <taxon>Chlamydomonadales</taxon>
        <taxon>Dunaliellaceae</taxon>
        <taxon>Dunaliella</taxon>
    </lineage>
</organism>
<dbReference type="InterPro" id="IPR006843">
    <property type="entry name" value="PAP/fibrillin_dom"/>
</dbReference>
<evidence type="ECO:0000256" key="1">
    <source>
        <dbReference type="ARBA" id="ARBA00004474"/>
    </source>
</evidence>
<dbReference type="PANTHER" id="PTHR31906">
    <property type="entry name" value="PLASTID-LIPID-ASSOCIATED PROTEIN 4, CHLOROPLASTIC-RELATED"/>
    <property type="match status" value="1"/>
</dbReference>
<evidence type="ECO:0000313" key="4">
    <source>
        <dbReference type="EMBL" id="KAF5834727.1"/>
    </source>
</evidence>
<protein>
    <recommendedName>
        <fullName evidence="3">Plastid lipid-associated protein/fibrillin conserved domain-containing protein</fullName>
    </recommendedName>
</protein>
<evidence type="ECO:0000313" key="5">
    <source>
        <dbReference type="Proteomes" id="UP000815325"/>
    </source>
</evidence>
<name>A0ABQ7GJD6_DUNSA</name>
<proteinExistence type="predicted"/>
<comment type="caution">
    <text evidence="4">The sequence shown here is derived from an EMBL/GenBank/DDBJ whole genome shotgun (WGS) entry which is preliminary data.</text>
</comment>
<dbReference type="InterPro" id="IPR039633">
    <property type="entry name" value="PAP"/>
</dbReference>
<dbReference type="EMBL" id="MU069741">
    <property type="protein sequence ID" value="KAF5834727.1"/>
    <property type="molecule type" value="Genomic_DNA"/>
</dbReference>
<evidence type="ECO:0000259" key="3">
    <source>
        <dbReference type="Pfam" id="PF04755"/>
    </source>
</evidence>
<keyword evidence="5" id="KW-1185">Reference proteome</keyword>
<keyword evidence="2" id="KW-0934">Plastid</keyword>
<dbReference type="Pfam" id="PF04755">
    <property type="entry name" value="PAP_fibrillin"/>
    <property type="match status" value="1"/>
</dbReference>
<accession>A0ABQ7GJD6</accession>
<reference evidence="4" key="1">
    <citation type="submission" date="2017-08" db="EMBL/GenBank/DDBJ databases">
        <authorList>
            <person name="Polle J.E."/>
            <person name="Barry K."/>
            <person name="Cushman J."/>
            <person name="Schmutz J."/>
            <person name="Tran D."/>
            <person name="Hathwaick L.T."/>
            <person name="Yim W.C."/>
            <person name="Jenkins J."/>
            <person name="Mckie-Krisberg Z.M."/>
            <person name="Prochnik S."/>
            <person name="Lindquist E."/>
            <person name="Dockter R.B."/>
            <person name="Adam C."/>
            <person name="Molina H."/>
            <person name="Bunkerborg J."/>
            <person name="Jin E."/>
            <person name="Buchheim M."/>
            <person name="Magnuson J."/>
        </authorList>
    </citation>
    <scope>NUCLEOTIDE SEQUENCE</scope>
    <source>
        <strain evidence="4">CCAP 19/18</strain>
    </source>
</reference>